<accession>A0A1G5QE33</accession>
<dbReference type="AlphaFoldDB" id="A0A1G5QE33"/>
<name>A0A1G5QE33_9GAMM</name>
<evidence type="ECO:0000313" key="1">
    <source>
        <dbReference type="EMBL" id="SCZ59908.1"/>
    </source>
</evidence>
<reference evidence="1 2" key="1">
    <citation type="submission" date="2016-10" db="EMBL/GenBank/DDBJ databases">
        <authorList>
            <person name="de Groot N.N."/>
        </authorList>
    </citation>
    <scope>NUCLEOTIDE SEQUENCE [LARGE SCALE GENOMIC DNA]</scope>
    <source>
        <strain evidence="1 2">HLD2</strain>
    </source>
</reference>
<keyword evidence="2" id="KW-1185">Reference proteome</keyword>
<dbReference type="Proteomes" id="UP000199648">
    <property type="component" value="Unassembled WGS sequence"/>
</dbReference>
<proteinExistence type="predicted"/>
<organism evidence="1 2">
    <name type="scientific">Thiohalomonas denitrificans</name>
    <dbReference type="NCBI Taxonomy" id="415747"/>
    <lineage>
        <taxon>Bacteria</taxon>
        <taxon>Pseudomonadati</taxon>
        <taxon>Pseudomonadota</taxon>
        <taxon>Gammaproteobacteria</taxon>
        <taxon>Thiohalomonadales</taxon>
        <taxon>Thiohalomonadaceae</taxon>
        <taxon>Thiohalomonas</taxon>
    </lineage>
</organism>
<evidence type="ECO:0000313" key="2">
    <source>
        <dbReference type="Proteomes" id="UP000199648"/>
    </source>
</evidence>
<gene>
    <name evidence="1" type="ORF">SAMN03097708_01948</name>
</gene>
<dbReference type="EMBL" id="FMWD01000005">
    <property type="protein sequence ID" value="SCZ59908.1"/>
    <property type="molecule type" value="Genomic_DNA"/>
</dbReference>
<protein>
    <submittedName>
        <fullName evidence="1">Uncharacterized protein</fullName>
    </submittedName>
</protein>
<sequence length="310" mass="35091">MVLVLVASPASAVLTPQVELDVTVVDEDGVPVEGVSVRGDFLGVVSGDGHVERQVTDEKGYVKLLGRSFFPVRVKAGKIGYYRSRVEVNTREVVNGKEVFRDREVTIMLREKRNPIPLYAIKYSGEIPVAEEWVGFDLQKADWVSPHGKGVSSDFLFRYEGEFAGINDAHGELKLRYPNEDDGMQQITRLYSNSSFKTPYEAPVSGYSSKAMKWFQAIGYDMDRRLVPNEAKTYFLRIRTISSEEGEIESALYGKLYGDIQYSLRSLRGGVSSIKFMYYLNPTPNDRNLEFAVGENLFKDLKHEQQVREP</sequence>